<protein>
    <submittedName>
        <fullName evidence="1">Uncharacterized protein</fullName>
    </submittedName>
</protein>
<keyword evidence="2" id="KW-1185">Reference proteome</keyword>
<dbReference type="EMBL" id="JAUTDP010000013">
    <property type="protein sequence ID" value="KAK3391446.1"/>
    <property type="molecule type" value="Genomic_DNA"/>
</dbReference>
<evidence type="ECO:0000313" key="1">
    <source>
        <dbReference type="EMBL" id="KAK3391446.1"/>
    </source>
</evidence>
<reference evidence="1" key="1">
    <citation type="journal article" date="2023" name="Mol. Phylogenet. Evol.">
        <title>Genome-scale phylogeny and comparative genomics of the fungal order Sordariales.</title>
        <authorList>
            <person name="Hensen N."/>
            <person name="Bonometti L."/>
            <person name="Westerberg I."/>
            <person name="Brannstrom I.O."/>
            <person name="Guillou S."/>
            <person name="Cros-Aarteil S."/>
            <person name="Calhoun S."/>
            <person name="Haridas S."/>
            <person name="Kuo A."/>
            <person name="Mondo S."/>
            <person name="Pangilinan J."/>
            <person name="Riley R."/>
            <person name="LaButti K."/>
            <person name="Andreopoulos B."/>
            <person name="Lipzen A."/>
            <person name="Chen C."/>
            <person name="Yan M."/>
            <person name="Daum C."/>
            <person name="Ng V."/>
            <person name="Clum A."/>
            <person name="Steindorff A."/>
            <person name="Ohm R.A."/>
            <person name="Martin F."/>
            <person name="Silar P."/>
            <person name="Natvig D.O."/>
            <person name="Lalanne C."/>
            <person name="Gautier V."/>
            <person name="Ament-Velasquez S.L."/>
            <person name="Kruys A."/>
            <person name="Hutchinson M.I."/>
            <person name="Powell A.J."/>
            <person name="Barry K."/>
            <person name="Miller A.N."/>
            <person name="Grigoriev I.V."/>
            <person name="Debuchy R."/>
            <person name="Gladieux P."/>
            <person name="Hiltunen Thoren M."/>
            <person name="Johannesson H."/>
        </authorList>
    </citation>
    <scope>NUCLEOTIDE SEQUENCE</scope>
    <source>
        <strain evidence="1">FGSC 1904</strain>
    </source>
</reference>
<reference evidence="1" key="2">
    <citation type="submission" date="2023-07" db="EMBL/GenBank/DDBJ databases">
        <authorList>
            <consortium name="Lawrence Berkeley National Laboratory"/>
            <person name="Haridas S."/>
            <person name="Hensen N."/>
            <person name="Bonometti L."/>
            <person name="Westerberg I."/>
            <person name="Brannstrom I.O."/>
            <person name="Guillou S."/>
            <person name="Cros-Aarteil S."/>
            <person name="Calhoun S."/>
            <person name="Kuo A."/>
            <person name="Mondo S."/>
            <person name="Pangilinan J."/>
            <person name="Riley R."/>
            <person name="LaButti K."/>
            <person name="Andreopoulos B."/>
            <person name="Lipzen A."/>
            <person name="Chen C."/>
            <person name="Yanf M."/>
            <person name="Daum C."/>
            <person name="Ng V."/>
            <person name="Clum A."/>
            <person name="Steindorff A."/>
            <person name="Ohm R."/>
            <person name="Martin F."/>
            <person name="Silar P."/>
            <person name="Natvig D."/>
            <person name="Lalanne C."/>
            <person name="Gautier V."/>
            <person name="Ament-velasquez S.L."/>
            <person name="Kruys A."/>
            <person name="Hutchinson M.I."/>
            <person name="Powell A.J."/>
            <person name="Barry K."/>
            <person name="Miller A.N."/>
            <person name="Grigoriev I.V."/>
            <person name="Debuchy R."/>
            <person name="Gladieux P."/>
            <person name="Thoren M.H."/>
            <person name="Johannesson H."/>
        </authorList>
    </citation>
    <scope>NUCLEOTIDE SEQUENCE</scope>
    <source>
        <strain evidence="1">FGSC 1904</strain>
    </source>
</reference>
<name>A0AAE0U5A0_SORBR</name>
<dbReference type="Proteomes" id="UP001281003">
    <property type="component" value="Unassembled WGS sequence"/>
</dbReference>
<gene>
    <name evidence="1" type="ORF">B0T20DRAFT_396924</name>
</gene>
<dbReference type="AlphaFoldDB" id="A0AAE0U5A0"/>
<accession>A0AAE0U5A0</accession>
<sequence length="183" mass="19978">MPWTSSDKYGHILFSPLWWRGQKRSLICPWPLAGAWTAGGRCGKGSGLVVRCFEEPVKGRCCAGREGGGGLVLRSLLSCKLADLRNMTVDSLLLPMTRYSIDKHPARLLPLGTKLPNVGMDTRSCQIYYWKQKPANQIDGATRGRMFPGSQIGVLFECTAFWYGSTDGEGTGAGAGYRTGANR</sequence>
<comment type="caution">
    <text evidence="1">The sequence shown here is derived from an EMBL/GenBank/DDBJ whole genome shotgun (WGS) entry which is preliminary data.</text>
</comment>
<evidence type="ECO:0000313" key="2">
    <source>
        <dbReference type="Proteomes" id="UP001281003"/>
    </source>
</evidence>
<proteinExistence type="predicted"/>
<organism evidence="1 2">
    <name type="scientific">Sordaria brevicollis</name>
    <dbReference type="NCBI Taxonomy" id="83679"/>
    <lineage>
        <taxon>Eukaryota</taxon>
        <taxon>Fungi</taxon>
        <taxon>Dikarya</taxon>
        <taxon>Ascomycota</taxon>
        <taxon>Pezizomycotina</taxon>
        <taxon>Sordariomycetes</taxon>
        <taxon>Sordariomycetidae</taxon>
        <taxon>Sordariales</taxon>
        <taxon>Sordariaceae</taxon>
        <taxon>Sordaria</taxon>
    </lineage>
</organism>